<dbReference type="GO" id="GO:0016616">
    <property type="term" value="F:oxidoreductase activity, acting on the CH-OH group of donors, NAD or NADP as acceptor"/>
    <property type="evidence" value="ECO:0007669"/>
    <property type="project" value="InterPro"/>
</dbReference>
<name>A0AAW0RP22_9HYPO</name>
<keyword evidence="2 4" id="KW-0560">Oxidoreductase</keyword>
<dbReference type="InterPro" id="IPR050418">
    <property type="entry name" value="D-iso_2-hydroxyacid_DH_PdxB"/>
</dbReference>
<evidence type="ECO:0000256" key="3">
    <source>
        <dbReference type="ARBA" id="ARBA00023027"/>
    </source>
</evidence>
<evidence type="ECO:0000313" key="8">
    <source>
        <dbReference type="Proteomes" id="UP001397290"/>
    </source>
</evidence>
<evidence type="ECO:0000256" key="1">
    <source>
        <dbReference type="ARBA" id="ARBA00005854"/>
    </source>
</evidence>
<organism evidence="7 8">
    <name type="scientific">Beauveria asiatica</name>
    <dbReference type="NCBI Taxonomy" id="1069075"/>
    <lineage>
        <taxon>Eukaryota</taxon>
        <taxon>Fungi</taxon>
        <taxon>Dikarya</taxon>
        <taxon>Ascomycota</taxon>
        <taxon>Pezizomycotina</taxon>
        <taxon>Sordariomycetes</taxon>
        <taxon>Hypocreomycetidae</taxon>
        <taxon>Hypocreales</taxon>
        <taxon>Cordycipitaceae</taxon>
        <taxon>Beauveria</taxon>
    </lineage>
</organism>
<dbReference type="SUPFAM" id="SSF51735">
    <property type="entry name" value="NAD(P)-binding Rossmann-fold domains"/>
    <property type="match status" value="1"/>
</dbReference>
<dbReference type="InterPro" id="IPR006139">
    <property type="entry name" value="D-isomer_2_OHA_DH_cat_dom"/>
</dbReference>
<gene>
    <name evidence="7" type="ORF">G3M48_006535</name>
</gene>
<protein>
    <recommendedName>
        <fullName evidence="9">Glycerate dehydrogenase</fullName>
    </recommendedName>
</protein>
<evidence type="ECO:0000259" key="6">
    <source>
        <dbReference type="Pfam" id="PF02826"/>
    </source>
</evidence>
<evidence type="ECO:0000256" key="2">
    <source>
        <dbReference type="ARBA" id="ARBA00023002"/>
    </source>
</evidence>
<dbReference type="Gene3D" id="3.40.50.720">
    <property type="entry name" value="NAD(P)-binding Rossmann-like Domain"/>
    <property type="match status" value="2"/>
</dbReference>
<keyword evidence="8" id="KW-1185">Reference proteome</keyword>
<dbReference type="SUPFAM" id="SSF52283">
    <property type="entry name" value="Formate/glycerate dehydrogenase catalytic domain-like"/>
    <property type="match status" value="1"/>
</dbReference>
<keyword evidence="3" id="KW-0520">NAD</keyword>
<evidence type="ECO:0000259" key="5">
    <source>
        <dbReference type="Pfam" id="PF00389"/>
    </source>
</evidence>
<dbReference type="Pfam" id="PF02826">
    <property type="entry name" value="2-Hacid_dh_C"/>
    <property type="match status" value="1"/>
</dbReference>
<proteinExistence type="inferred from homology"/>
<feature type="domain" description="D-isomer specific 2-hydroxyacid dehydrogenase NAD-binding" evidence="6">
    <location>
        <begin position="195"/>
        <end position="333"/>
    </location>
</feature>
<dbReference type="InterPro" id="IPR036291">
    <property type="entry name" value="NAD(P)-bd_dom_sf"/>
</dbReference>
<dbReference type="GO" id="GO:0051287">
    <property type="term" value="F:NAD binding"/>
    <property type="evidence" value="ECO:0007669"/>
    <property type="project" value="InterPro"/>
</dbReference>
<comment type="caution">
    <text evidence="7">The sequence shown here is derived from an EMBL/GenBank/DDBJ whole genome shotgun (WGS) entry which is preliminary data.</text>
</comment>
<evidence type="ECO:0000313" key="7">
    <source>
        <dbReference type="EMBL" id="KAK8143937.1"/>
    </source>
</evidence>
<dbReference type="PANTHER" id="PTHR43761:SF1">
    <property type="entry name" value="D-ISOMER SPECIFIC 2-HYDROXYACID DEHYDROGENASE CATALYTIC DOMAIN-CONTAINING PROTEIN-RELATED"/>
    <property type="match status" value="1"/>
</dbReference>
<dbReference type="AlphaFoldDB" id="A0AAW0RP22"/>
<dbReference type="Proteomes" id="UP001397290">
    <property type="component" value="Unassembled WGS sequence"/>
</dbReference>
<reference evidence="7 8" key="1">
    <citation type="submission" date="2020-02" db="EMBL/GenBank/DDBJ databases">
        <title>Comparative genomics of the hypocrealean fungal genus Beauvera.</title>
        <authorList>
            <person name="Showalter D.N."/>
            <person name="Bushley K.E."/>
            <person name="Rehner S.A."/>
        </authorList>
    </citation>
    <scope>NUCLEOTIDE SEQUENCE [LARGE SCALE GENOMIC DNA]</scope>
    <source>
        <strain evidence="7 8">ARSEF4384</strain>
    </source>
</reference>
<dbReference type="PANTHER" id="PTHR43761">
    <property type="entry name" value="D-ISOMER SPECIFIC 2-HYDROXYACID DEHYDROGENASE FAMILY PROTEIN (AFU_ORTHOLOGUE AFUA_1G13630)"/>
    <property type="match status" value="1"/>
</dbReference>
<evidence type="ECO:0000256" key="4">
    <source>
        <dbReference type="RuleBase" id="RU003719"/>
    </source>
</evidence>
<sequence length="360" mass="39231">MHHKIVALDAWNVPIPEDLLHLPEPHTYELVRQTRQLSSTEAIQDAVRDATIIATTVTSIKGATLDIANTPRLRLIVAIAVGTDCIDTDLAAARGIKVVNCPNANTETVANHVLAMYFAGRRRLVRLHNVVLRTEEWPKNALTYALNDPKGNPPITCKEEIVGVVGYGAIGQFSSLFWTRSRDDLLNQNAIYVTGRRIAELCGSLGMKFLIAARKGAPASPDRAPFTQVLAQSSVLVLCVPRGPETLGLISAPELQAMPQHALLINVSRGGIVDEDALLEALRAGSIGGAASDVFQREPSGAGQFWKEGDSPLLKVDAAEADRLNLVVTPHVAWCSTTTFHNYLQAFKRHVENFCEQQRI</sequence>
<dbReference type="InterPro" id="IPR006140">
    <property type="entry name" value="D-isomer_DH_NAD-bd"/>
</dbReference>
<comment type="similarity">
    <text evidence="1 4">Belongs to the D-isomer specific 2-hydroxyacid dehydrogenase family.</text>
</comment>
<evidence type="ECO:0008006" key="9">
    <source>
        <dbReference type="Google" id="ProtNLM"/>
    </source>
</evidence>
<dbReference type="Pfam" id="PF00389">
    <property type="entry name" value="2-Hacid_dh"/>
    <property type="match status" value="1"/>
</dbReference>
<dbReference type="CDD" id="cd05198">
    <property type="entry name" value="formate_dh_like"/>
    <property type="match status" value="1"/>
</dbReference>
<accession>A0AAW0RP22</accession>
<dbReference type="EMBL" id="JAAHCF010000445">
    <property type="protein sequence ID" value="KAK8143937.1"/>
    <property type="molecule type" value="Genomic_DNA"/>
</dbReference>
<feature type="domain" description="D-isomer specific 2-hydroxyacid dehydrogenase catalytic" evidence="5">
    <location>
        <begin position="29"/>
        <end position="334"/>
    </location>
</feature>